<comment type="subcellular location">
    <subcellularLocation>
        <location evidence="3 11">Cytoplasm</location>
    </subcellularLocation>
</comment>
<dbReference type="NCBIfam" id="NF000586">
    <property type="entry name" value="PRK00011.1"/>
    <property type="match status" value="1"/>
</dbReference>
<dbReference type="PANTHER" id="PTHR11680">
    <property type="entry name" value="SERINE HYDROXYMETHYLTRANSFERASE"/>
    <property type="match status" value="1"/>
</dbReference>
<comment type="cofactor">
    <cofactor evidence="2 11 12">
        <name>pyridoxal 5'-phosphate</name>
        <dbReference type="ChEBI" id="CHEBI:597326"/>
    </cofactor>
</comment>
<evidence type="ECO:0000256" key="10">
    <source>
        <dbReference type="ARBA" id="ARBA00022898"/>
    </source>
</evidence>
<comment type="catalytic activity">
    <reaction evidence="1 11">
        <text>(6R)-5,10-methylene-5,6,7,8-tetrahydrofolate + glycine + H2O = (6S)-5,6,7,8-tetrahydrofolate + L-serine</text>
        <dbReference type="Rhea" id="RHEA:15481"/>
        <dbReference type="ChEBI" id="CHEBI:15377"/>
        <dbReference type="ChEBI" id="CHEBI:15636"/>
        <dbReference type="ChEBI" id="CHEBI:33384"/>
        <dbReference type="ChEBI" id="CHEBI:57305"/>
        <dbReference type="ChEBI" id="CHEBI:57453"/>
        <dbReference type="EC" id="2.1.2.1"/>
    </reaction>
</comment>
<dbReference type="PANTHER" id="PTHR11680:SF50">
    <property type="entry name" value="SERINE HYDROXYMETHYLTRANSFERASE"/>
    <property type="match status" value="1"/>
</dbReference>
<feature type="binding site" evidence="11">
    <location>
        <begin position="125"/>
        <end position="127"/>
    </location>
    <ligand>
        <name>(6S)-5,6,7,8-tetrahydrofolate</name>
        <dbReference type="ChEBI" id="CHEBI:57453"/>
    </ligand>
</feature>
<dbReference type="GO" id="GO:0004372">
    <property type="term" value="F:glycine hydroxymethyltransferase activity"/>
    <property type="evidence" value="ECO:0007669"/>
    <property type="project" value="UniProtKB-UniRule"/>
</dbReference>
<dbReference type="EC" id="2.1.2.1" evidence="11"/>
<proteinExistence type="inferred from homology"/>
<gene>
    <name evidence="11" type="primary">glyA</name>
    <name evidence="14" type="ORF">IPL58_07415</name>
</gene>
<dbReference type="Gene3D" id="3.90.1150.10">
    <property type="entry name" value="Aspartate Aminotransferase, domain 1"/>
    <property type="match status" value="1"/>
</dbReference>
<dbReference type="InterPro" id="IPR015421">
    <property type="entry name" value="PyrdxlP-dep_Trfase_major"/>
</dbReference>
<sequence length="416" mass="45185">MFSAKDTLSKVDPELWGAIEEENHRQEEHLELIASENYVSHAVMAAQGSQLTNKYAEGYPGKRYYGGCEFVDKAEQLAIERLKKLFGADCANVQPNSGSQANQAVLMAFAKPGDTIMGMSLSEGGHLTHGMPLNMSGKWFNVVAYGLDADEAIDYDKMEALAREHKPKIIIAGASAYSLRIDFERFAKIAKEVGAIFWVDMAHYAGLIAAGFYPNPVPFADVVTSTTHKTLRGPRGGIILMKAEHEKAINSAIFPGLQGGPLMHVIAAKAVAFKEAASPEFRNYQEQVIANARVMSKVLGEERGMRVVSGRTESHVFLLDLRAKNITGKEAEAALGKAHITVNKNGIPNDPQKPMVTSGIRIGSPAMTTRGFTEIEAERVAHLVADVLDAPNDEAVLAKVREEVASLCKKFPVYGA</sequence>
<dbReference type="GO" id="GO:0019264">
    <property type="term" value="P:glycine biosynthetic process from serine"/>
    <property type="evidence" value="ECO:0007669"/>
    <property type="project" value="UniProtKB-UniRule"/>
</dbReference>
<dbReference type="GO" id="GO:0035999">
    <property type="term" value="P:tetrahydrofolate interconversion"/>
    <property type="evidence" value="ECO:0007669"/>
    <property type="project" value="UniProtKB-UniRule"/>
</dbReference>
<comment type="similarity">
    <text evidence="4 11">Belongs to the SHMT family.</text>
</comment>
<dbReference type="HAMAP" id="MF_00051">
    <property type="entry name" value="SHMT"/>
    <property type="match status" value="1"/>
</dbReference>
<evidence type="ECO:0000313" key="15">
    <source>
        <dbReference type="Proteomes" id="UP000886689"/>
    </source>
</evidence>
<dbReference type="InterPro" id="IPR019798">
    <property type="entry name" value="Ser_HO-MeTrfase_PLP_BS"/>
</dbReference>
<feature type="modified residue" description="N6-(pyridoxal phosphate)lysine" evidence="11 12">
    <location>
        <position position="229"/>
    </location>
</feature>
<evidence type="ECO:0000259" key="13">
    <source>
        <dbReference type="Pfam" id="PF00464"/>
    </source>
</evidence>
<feature type="domain" description="Serine hydroxymethyltransferase-like" evidence="13">
    <location>
        <begin position="8"/>
        <end position="383"/>
    </location>
</feature>
<evidence type="ECO:0000256" key="3">
    <source>
        <dbReference type="ARBA" id="ARBA00004496"/>
    </source>
</evidence>
<dbReference type="GO" id="GO:0030170">
    <property type="term" value="F:pyridoxal phosphate binding"/>
    <property type="evidence" value="ECO:0007669"/>
    <property type="project" value="UniProtKB-UniRule"/>
</dbReference>
<evidence type="ECO:0000256" key="8">
    <source>
        <dbReference type="ARBA" id="ARBA00022605"/>
    </source>
</evidence>
<dbReference type="PROSITE" id="PS00096">
    <property type="entry name" value="SHMT"/>
    <property type="match status" value="1"/>
</dbReference>
<comment type="pathway">
    <text evidence="11">Amino-acid biosynthesis; glycine biosynthesis; glycine from L-serine: step 1/1.</text>
</comment>
<keyword evidence="7 11" id="KW-0554">One-carbon metabolism</keyword>
<dbReference type="GO" id="GO:0005829">
    <property type="term" value="C:cytosol"/>
    <property type="evidence" value="ECO:0007669"/>
    <property type="project" value="TreeGrafter"/>
</dbReference>
<comment type="function">
    <text evidence="11">Catalyzes the reversible interconversion of serine and glycine with tetrahydrofolate (THF) serving as the one-carbon carrier. This reaction serves as the major source of one-carbon groups required for the biosynthesis of purines, thymidylate, methionine, and other important biomolecules. Also exhibits THF-independent aldolase activity toward beta-hydroxyamino acids, producing glycine and aldehydes, via a retro-aldol mechanism.</text>
</comment>
<dbReference type="InterPro" id="IPR049943">
    <property type="entry name" value="Ser_HO-MeTrfase-like"/>
</dbReference>
<evidence type="ECO:0000256" key="4">
    <source>
        <dbReference type="ARBA" id="ARBA00006376"/>
    </source>
</evidence>
<dbReference type="InterPro" id="IPR001085">
    <property type="entry name" value="Ser_HO-MeTrfase"/>
</dbReference>
<evidence type="ECO:0000256" key="1">
    <source>
        <dbReference type="ARBA" id="ARBA00001528"/>
    </source>
</evidence>
<keyword evidence="10 11" id="KW-0663">Pyridoxal phosphate</keyword>
<evidence type="ECO:0000256" key="6">
    <source>
        <dbReference type="ARBA" id="ARBA00022490"/>
    </source>
</evidence>
<dbReference type="CDD" id="cd00378">
    <property type="entry name" value="SHMT"/>
    <property type="match status" value="1"/>
</dbReference>
<evidence type="ECO:0000256" key="12">
    <source>
        <dbReference type="PIRSR" id="PIRSR000412-50"/>
    </source>
</evidence>
<feature type="binding site" evidence="11">
    <location>
        <position position="121"/>
    </location>
    <ligand>
        <name>(6S)-5,6,7,8-tetrahydrofolate</name>
        <dbReference type="ChEBI" id="CHEBI:57453"/>
    </ligand>
</feature>
<feature type="site" description="Plays an important role in substrate specificity" evidence="11">
    <location>
        <position position="228"/>
    </location>
</feature>
<evidence type="ECO:0000256" key="11">
    <source>
        <dbReference type="HAMAP-Rule" id="MF_00051"/>
    </source>
</evidence>
<evidence type="ECO:0000256" key="7">
    <source>
        <dbReference type="ARBA" id="ARBA00022563"/>
    </source>
</evidence>
<keyword evidence="6 11" id="KW-0963">Cytoplasm</keyword>
<comment type="pathway">
    <text evidence="11">One-carbon metabolism; tetrahydrofolate interconversion.</text>
</comment>
<keyword evidence="9 11" id="KW-0808">Transferase</keyword>
<evidence type="ECO:0000313" key="14">
    <source>
        <dbReference type="EMBL" id="MBK8523958.1"/>
    </source>
</evidence>
<dbReference type="PIRSF" id="PIRSF000412">
    <property type="entry name" value="SHMT"/>
    <property type="match status" value="1"/>
</dbReference>
<dbReference type="InterPro" id="IPR015422">
    <property type="entry name" value="PyrdxlP-dep_Trfase_small"/>
</dbReference>
<name>A0A9D7K1X3_9PROT</name>
<dbReference type="SUPFAM" id="SSF53383">
    <property type="entry name" value="PLP-dependent transferases"/>
    <property type="match status" value="1"/>
</dbReference>
<protein>
    <recommendedName>
        <fullName evidence="11">Serine hydroxymethyltransferase</fullName>
        <shortName evidence="11">SHMT</shortName>
        <shortName evidence="11">Serine methylase</shortName>
        <ecNumber evidence="11">2.1.2.1</ecNumber>
    </recommendedName>
</protein>
<dbReference type="InterPro" id="IPR015424">
    <property type="entry name" value="PyrdxlP-dep_Trfase"/>
</dbReference>
<comment type="caution">
    <text evidence="11">Lacks conserved residue(s) required for the propagation of feature annotation.</text>
</comment>
<dbReference type="FunFam" id="3.90.1150.10:FF:000003">
    <property type="entry name" value="Serine hydroxymethyltransferase"/>
    <property type="match status" value="1"/>
</dbReference>
<reference evidence="14" key="1">
    <citation type="submission" date="2020-10" db="EMBL/GenBank/DDBJ databases">
        <title>Connecting structure to function with the recovery of over 1000 high-quality activated sludge metagenome-assembled genomes encoding full-length rRNA genes using long-read sequencing.</title>
        <authorList>
            <person name="Singleton C.M."/>
            <person name="Petriglieri F."/>
            <person name="Kristensen J.M."/>
            <person name="Kirkegaard R.H."/>
            <person name="Michaelsen T.Y."/>
            <person name="Andersen M.H."/>
            <person name="Karst S.M."/>
            <person name="Dueholm M.S."/>
            <person name="Nielsen P.H."/>
            <person name="Albertsen M."/>
        </authorList>
    </citation>
    <scope>NUCLEOTIDE SEQUENCE</scope>
    <source>
        <strain evidence="14">Hirt_18-Q3-R61-65_BATAC.395</strain>
    </source>
</reference>
<accession>A0A9D7K1X3</accession>
<dbReference type="Proteomes" id="UP000886689">
    <property type="component" value="Unassembled WGS sequence"/>
</dbReference>
<dbReference type="InterPro" id="IPR039429">
    <property type="entry name" value="SHMT-like_dom"/>
</dbReference>
<dbReference type="Pfam" id="PF00464">
    <property type="entry name" value="SHMT"/>
    <property type="match status" value="1"/>
</dbReference>
<evidence type="ECO:0000256" key="2">
    <source>
        <dbReference type="ARBA" id="ARBA00001933"/>
    </source>
</evidence>
<dbReference type="AlphaFoldDB" id="A0A9D7K1X3"/>
<evidence type="ECO:0000256" key="9">
    <source>
        <dbReference type="ARBA" id="ARBA00022679"/>
    </source>
</evidence>
<evidence type="ECO:0000256" key="5">
    <source>
        <dbReference type="ARBA" id="ARBA00011738"/>
    </source>
</evidence>
<comment type="caution">
    <text evidence="14">The sequence shown here is derived from an EMBL/GenBank/DDBJ whole genome shotgun (WGS) entry which is preliminary data.</text>
</comment>
<organism evidence="14 15">
    <name type="scientific">Candidatus Proximibacter danicus</name>
    <dbReference type="NCBI Taxonomy" id="2954365"/>
    <lineage>
        <taxon>Bacteria</taxon>
        <taxon>Pseudomonadati</taxon>
        <taxon>Pseudomonadota</taxon>
        <taxon>Betaproteobacteria</taxon>
        <taxon>Candidatus Proximibacter</taxon>
    </lineage>
</organism>
<dbReference type="FunFam" id="3.40.640.10:FF:000001">
    <property type="entry name" value="Serine hydroxymethyltransferase"/>
    <property type="match status" value="1"/>
</dbReference>
<dbReference type="Gene3D" id="3.40.640.10">
    <property type="entry name" value="Type I PLP-dependent aspartate aminotransferase-like (Major domain)"/>
    <property type="match status" value="1"/>
</dbReference>
<keyword evidence="8 11" id="KW-0028">Amino-acid biosynthesis</keyword>
<comment type="subunit">
    <text evidence="5 11">Homodimer.</text>
</comment>
<dbReference type="EMBL" id="JADJUC010000005">
    <property type="protein sequence ID" value="MBK8523958.1"/>
    <property type="molecule type" value="Genomic_DNA"/>
</dbReference>